<protein>
    <submittedName>
        <fullName evidence="3">Flavodoxin-like domain-containing protein</fullName>
    </submittedName>
</protein>
<gene>
    <name evidence="1" type="ORF">EVEC_LOCUS10451</name>
</gene>
<accession>A0A0N4VJV5</accession>
<dbReference type="EMBL" id="UXUI01010861">
    <property type="protein sequence ID" value="VDD95700.1"/>
    <property type="molecule type" value="Genomic_DNA"/>
</dbReference>
<dbReference type="STRING" id="51028.A0A0N4VJV5"/>
<proteinExistence type="predicted"/>
<evidence type="ECO:0000313" key="2">
    <source>
        <dbReference type="Proteomes" id="UP000274131"/>
    </source>
</evidence>
<dbReference type="Proteomes" id="UP000274131">
    <property type="component" value="Unassembled WGS sequence"/>
</dbReference>
<dbReference type="PANTHER" id="PTHR22989:SF3">
    <property type="entry name" value="METHYLTRANSFERASE FKBM DOMAIN-CONTAINING PROTEIN"/>
    <property type="match status" value="1"/>
</dbReference>
<reference evidence="3" key="1">
    <citation type="submission" date="2017-02" db="UniProtKB">
        <authorList>
            <consortium name="WormBaseParasite"/>
        </authorList>
    </citation>
    <scope>IDENTIFICATION</scope>
</reference>
<keyword evidence="2" id="KW-1185">Reference proteome</keyword>
<organism evidence="3">
    <name type="scientific">Enterobius vermicularis</name>
    <name type="common">Human pinworm</name>
    <dbReference type="NCBI Taxonomy" id="51028"/>
    <lineage>
        <taxon>Eukaryota</taxon>
        <taxon>Metazoa</taxon>
        <taxon>Ecdysozoa</taxon>
        <taxon>Nematoda</taxon>
        <taxon>Chromadorea</taxon>
        <taxon>Rhabditida</taxon>
        <taxon>Spirurina</taxon>
        <taxon>Oxyuridomorpha</taxon>
        <taxon>Oxyuroidea</taxon>
        <taxon>Oxyuridae</taxon>
        <taxon>Enterobius</taxon>
    </lineage>
</organism>
<dbReference type="PANTHER" id="PTHR22989">
    <property type="entry name" value="UNCHARACTERIZED DUF13 C.ELEGANS"/>
    <property type="match status" value="1"/>
</dbReference>
<evidence type="ECO:0000313" key="3">
    <source>
        <dbReference type="WBParaSite" id="EVEC_0001112601-mRNA-1"/>
    </source>
</evidence>
<dbReference type="AlphaFoldDB" id="A0A0N4VJV5"/>
<evidence type="ECO:0000313" key="1">
    <source>
        <dbReference type="EMBL" id="VDD95700.1"/>
    </source>
</evidence>
<sequence>MSEIEKHCDAQYDVQKSIKIWGLQNADEIKYVRQPCRTIQKEEECNIITLGIGFDTKAEENLKRKVSKMCKFFGADPIERRNKKLYQKIGKYFKMAVAATSGDKTASVLGCKSINFTVLRVTYLLA</sequence>
<reference evidence="1 2" key="2">
    <citation type="submission" date="2018-10" db="EMBL/GenBank/DDBJ databases">
        <authorList>
            <consortium name="Pathogen Informatics"/>
        </authorList>
    </citation>
    <scope>NUCLEOTIDE SEQUENCE [LARGE SCALE GENOMIC DNA]</scope>
</reference>
<dbReference type="WBParaSite" id="EVEC_0001112601-mRNA-1">
    <property type="protein sequence ID" value="EVEC_0001112601-mRNA-1"/>
    <property type="gene ID" value="EVEC_0001112601"/>
</dbReference>
<name>A0A0N4VJV5_ENTVE</name>
<dbReference type="OrthoDB" id="5775722at2759"/>